<keyword evidence="3" id="KW-1185">Reference proteome</keyword>
<proteinExistence type="predicted"/>
<reference evidence="3" key="1">
    <citation type="submission" date="2024-07" db="EMBL/GenBank/DDBJ databases">
        <title>Two chromosome-level genome assemblies of Korean endemic species Abeliophyllum distichum and Forsythia ovata (Oleaceae).</title>
        <authorList>
            <person name="Jang H."/>
        </authorList>
    </citation>
    <scope>NUCLEOTIDE SEQUENCE [LARGE SCALE GENOMIC DNA]</scope>
</reference>
<accession>A0ABD1NYG5</accession>
<dbReference type="Proteomes" id="UP001604336">
    <property type="component" value="Unassembled WGS sequence"/>
</dbReference>
<evidence type="ECO:0000313" key="2">
    <source>
        <dbReference type="EMBL" id="KAL2456679.1"/>
    </source>
</evidence>
<name>A0ABD1NYG5_9LAMI</name>
<sequence length="109" mass="11785">MRLSHSGLGNRSCSIRRNKTRSRASPTRDSAIALVPFEGTRLAQEPLPLSLGVRTKPRPLGLGILTVPLQLGLGTPKMPLPLGTRHYHSASPMGTRAFSQCLSNWDSAL</sequence>
<evidence type="ECO:0000256" key="1">
    <source>
        <dbReference type="SAM" id="MobiDB-lite"/>
    </source>
</evidence>
<protein>
    <submittedName>
        <fullName evidence="2">Uncharacterized protein</fullName>
    </submittedName>
</protein>
<organism evidence="2 3">
    <name type="scientific">Abeliophyllum distichum</name>
    <dbReference type="NCBI Taxonomy" id="126358"/>
    <lineage>
        <taxon>Eukaryota</taxon>
        <taxon>Viridiplantae</taxon>
        <taxon>Streptophyta</taxon>
        <taxon>Embryophyta</taxon>
        <taxon>Tracheophyta</taxon>
        <taxon>Spermatophyta</taxon>
        <taxon>Magnoliopsida</taxon>
        <taxon>eudicotyledons</taxon>
        <taxon>Gunneridae</taxon>
        <taxon>Pentapetalae</taxon>
        <taxon>asterids</taxon>
        <taxon>lamiids</taxon>
        <taxon>Lamiales</taxon>
        <taxon>Oleaceae</taxon>
        <taxon>Forsythieae</taxon>
        <taxon>Abeliophyllum</taxon>
    </lineage>
</organism>
<comment type="caution">
    <text evidence="2">The sequence shown here is derived from an EMBL/GenBank/DDBJ whole genome shotgun (WGS) entry which is preliminary data.</text>
</comment>
<dbReference type="AlphaFoldDB" id="A0ABD1NYG5"/>
<feature type="region of interest" description="Disordered" evidence="1">
    <location>
        <begin position="1"/>
        <end position="29"/>
    </location>
</feature>
<evidence type="ECO:0000313" key="3">
    <source>
        <dbReference type="Proteomes" id="UP001604336"/>
    </source>
</evidence>
<dbReference type="EMBL" id="JBFOLK010000096">
    <property type="protein sequence ID" value="KAL2456679.1"/>
    <property type="molecule type" value="Genomic_DNA"/>
</dbReference>
<gene>
    <name evidence="2" type="ORF">Adt_46676</name>
</gene>